<organism evidence="1 2">
    <name type="scientific">Luedemannella flava</name>
    <dbReference type="NCBI Taxonomy" id="349316"/>
    <lineage>
        <taxon>Bacteria</taxon>
        <taxon>Bacillati</taxon>
        <taxon>Actinomycetota</taxon>
        <taxon>Actinomycetes</taxon>
        <taxon>Micromonosporales</taxon>
        <taxon>Micromonosporaceae</taxon>
        <taxon>Luedemannella</taxon>
    </lineage>
</organism>
<comment type="caution">
    <text evidence="1">The sequence shown here is derived from an EMBL/GenBank/DDBJ whole genome shotgun (WGS) entry which is preliminary data.</text>
</comment>
<evidence type="ECO:0000313" key="1">
    <source>
        <dbReference type="EMBL" id="GAA1810841.1"/>
    </source>
</evidence>
<gene>
    <name evidence="1" type="ORF">GCM10009682_35540</name>
</gene>
<evidence type="ECO:0000313" key="2">
    <source>
        <dbReference type="Proteomes" id="UP001500218"/>
    </source>
</evidence>
<accession>A0ABN2M5W7</accession>
<dbReference type="RefSeq" id="WP_344132937.1">
    <property type="nucleotide sequence ID" value="NZ_BAAALT010000105.1"/>
</dbReference>
<reference evidence="1 2" key="1">
    <citation type="journal article" date="2019" name="Int. J. Syst. Evol. Microbiol.">
        <title>The Global Catalogue of Microorganisms (GCM) 10K type strain sequencing project: providing services to taxonomists for standard genome sequencing and annotation.</title>
        <authorList>
            <consortium name="The Broad Institute Genomics Platform"/>
            <consortium name="The Broad Institute Genome Sequencing Center for Infectious Disease"/>
            <person name="Wu L."/>
            <person name="Ma J."/>
        </authorList>
    </citation>
    <scope>NUCLEOTIDE SEQUENCE [LARGE SCALE GENOMIC DNA]</scope>
    <source>
        <strain evidence="1 2">JCM 13250</strain>
    </source>
</reference>
<name>A0ABN2M5W7_9ACTN</name>
<sequence>MNEIVPAGRTGTDVVAPGSVMTDLQRFESVVRAQLAEVGLPSGAVFVDVNERATMLTAVPNVLANLDGPTLGRSFYISKMIAAVAVGLFDAALNYLWDELVNELRRRVAGFDLNYFYDIAAGSSDLRKHLKDESDLNKVEDFSLLRAALEIGLLTDVGYQRLDHIRFMRNHASAAHPNQVTLTGLDLANWLQICIREVITAPPDTVTATTGRLLANIKKERLDPHAVRDAAAFFDQLPGDRPDTLANGLFGLYTAPDRSPTVADNVRVLWPRLWPFVSEDARRTFGLRHARARAIAETNFATAARELIDLVDGAAYLTEEVRAVEMAEAIDELTAAHNGMNNFYNEAAPARRLAQLVGDQGAIPAAVSALYVRTLVKVFLGNGYGVAWAALPTYQSLLQQLDGAAAGIAIRLFADPVYASVLSTQNARTRWDELLDIVEPKLTSNSDRALLAAIRDFSGTPDQLRLDTNIKKLAAPPQ</sequence>
<protein>
    <submittedName>
        <fullName evidence="1">Uncharacterized protein</fullName>
    </submittedName>
</protein>
<proteinExistence type="predicted"/>
<keyword evidence="2" id="KW-1185">Reference proteome</keyword>
<dbReference type="Proteomes" id="UP001500218">
    <property type="component" value="Unassembled WGS sequence"/>
</dbReference>
<dbReference type="EMBL" id="BAAALT010000105">
    <property type="protein sequence ID" value="GAA1810841.1"/>
    <property type="molecule type" value="Genomic_DNA"/>
</dbReference>